<protein>
    <recommendedName>
        <fullName evidence="4">DEP domain-containing protein 1A</fullName>
    </recommendedName>
</protein>
<dbReference type="EMBL" id="WNTK01002862">
    <property type="protein sequence ID" value="KAG9465600.1"/>
    <property type="molecule type" value="Genomic_DNA"/>
</dbReference>
<dbReference type="PANTHER" id="PTHR16206">
    <property type="entry name" value="DEP DOMAIN-CONTAINING"/>
    <property type="match status" value="1"/>
</dbReference>
<dbReference type="InterPro" id="IPR008936">
    <property type="entry name" value="Rho_GTPase_activation_prot"/>
</dbReference>
<sequence length="609" mass="68100">MESRIITPGPYRATKLGEQENGATEAMEVDQENDNPNVTDLAKKDMEDIWGNIALIHLQKILALPSLDELLNPAQMNPGHIMYNMTHTSKHGVVFLQDKTDDLPHWVLSAMKCLANFVCGYITVPHRRNKKPKAKKEASTSRSPQLSKTDFKSTECLLLSLVRKVPNEEEEDEDDQSFGELGREHKEFALHGTNREKLYNSLASRPKDGAIMGGSCQNLSACRKDGAVPFKVQMRSCSMEGIADVSCTESSRGSVSSEAVSLTLSPNLPPSNERSVNDVCAPNSESYAPTLQRVNPAVEGAPRLDCQTLTRSQSMDNCLGSCSSRNTPVAEITMRPGQTGRGRRQERLSTIEGSEAAEPAMTSTKRLCRSSMELSGSLAALHASQPCTGTQSLLQPHLERVAIDALQLCCLLLPPPNRRKLQLLMRMIARMSQNVDMPRLHDAMGTRSLMIQTFSRCVLCCAEEVDLDELLATRLVSFLMDHHQEVLQVPCYLQTAVQDHIQYLQRAHVKEQIPGFYFCKQISAQEFEEQKVVTSQAAIMELLESIVKDKNLSTKDKKKKLKQFQKEYPDIYSSRFPTSESEAKLFGDKPTIKPPMLVLKRPKFRSLRY</sequence>
<proteinExistence type="predicted"/>
<reference evidence="2" key="1">
    <citation type="thesis" date="2020" institute="ProQuest LLC" country="789 East Eisenhower Parkway, Ann Arbor, MI, USA">
        <title>Comparative Genomics and Chromosome Evolution.</title>
        <authorList>
            <person name="Mudd A.B."/>
        </authorList>
    </citation>
    <scope>NUCLEOTIDE SEQUENCE</scope>
    <source>
        <strain evidence="2">HN-11 Male</strain>
        <tissue evidence="2">Kidney and liver</tissue>
    </source>
</reference>
<evidence type="ECO:0008006" key="4">
    <source>
        <dbReference type="Google" id="ProtNLM"/>
    </source>
</evidence>
<evidence type="ECO:0000256" key="1">
    <source>
        <dbReference type="SAM" id="MobiDB-lite"/>
    </source>
</evidence>
<organism evidence="2 3">
    <name type="scientific">Eleutherodactylus coqui</name>
    <name type="common">Puerto Rican coqui</name>
    <dbReference type="NCBI Taxonomy" id="57060"/>
    <lineage>
        <taxon>Eukaryota</taxon>
        <taxon>Metazoa</taxon>
        <taxon>Chordata</taxon>
        <taxon>Craniata</taxon>
        <taxon>Vertebrata</taxon>
        <taxon>Euteleostomi</taxon>
        <taxon>Amphibia</taxon>
        <taxon>Batrachia</taxon>
        <taxon>Anura</taxon>
        <taxon>Neobatrachia</taxon>
        <taxon>Hyloidea</taxon>
        <taxon>Eleutherodactylidae</taxon>
        <taxon>Eleutherodactylinae</taxon>
        <taxon>Eleutherodactylus</taxon>
        <taxon>Eleutherodactylus</taxon>
    </lineage>
</organism>
<gene>
    <name evidence="2" type="ORF">GDO78_018012</name>
</gene>
<accession>A0A8J6BKU4</accession>
<dbReference type="GO" id="GO:0005634">
    <property type="term" value="C:nucleus"/>
    <property type="evidence" value="ECO:0007669"/>
    <property type="project" value="TreeGrafter"/>
</dbReference>
<evidence type="ECO:0000313" key="2">
    <source>
        <dbReference type="EMBL" id="KAG9465600.1"/>
    </source>
</evidence>
<dbReference type="OrthoDB" id="524326at2759"/>
<dbReference type="FunFam" id="1.10.555.10:FF:000038">
    <property type="entry name" value="DEP domain-containing protein 1A isoform X1"/>
    <property type="match status" value="1"/>
</dbReference>
<feature type="region of interest" description="Disordered" evidence="1">
    <location>
        <begin position="129"/>
        <end position="149"/>
    </location>
</feature>
<dbReference type="Gene3D" id="1.10.555.10">
    <property type="entry name" value="Rho GTPase activation protein"/>
    <property type="match status" value="1"/>
</dbReference>
<dbReference type="SUPFAM" id="SSF48350">
    <property type="entry name" value="GTPase activation domain, GAP"/>
    <property type="match status" value="1"/>
</dbReference>
<dbReference type="GO" id="GO:0017053">
    <property type="term" value="C:transcription repressor complex"/>
    <property type="evidence" value="ECO:0007669"/>
    <property type="project" value="TreeGrafter"/>
</dbReference>
<dbReference type="AlphaFoldDB" id="A0A8J6BKU4"/>
<comment type="caution">
    <text evidence="2">The sequence shown here is derived from an EMBL/GenBank/DDBJ whole genome shotgun (WGS) entry which is preliminary data.</text>
</comment>
<evidence type="ECO:0000313" key="3">
    <source>
        <dbReference type="Proteomes" id="UP000770717"/>
    </source>
</evidence>
<name>A0A8J6BKU4_ELECQ</name>
<dbReference type="PANTHER" id="PTHR16206:SF12">
    <property type="entry name" value="DEP DOMAIN-CONTAINING PROTEIN 1A"/>
    <property type="match status" value="1"/>
</dbReference>
<keyword evidence="3" id="KW-1185">Reference proteome</keyword>
<dbReference type="Proteomes" id="UP000770717">
    <property type="component" value="Unassembled WGS sequence"/>
</dbReference>